<dbReference type="PROSITE" id="PS50174">
    <property type="entry name" value="G_PATCH"/>
    <property type="match status" value="1"/>
</dbReference>
<proteinExistence type="predicted"/>
<evidence type="ECO:0000256" key="2">
    <source>
        <dbReference type="SAM" id="MobiDB-lite"/>
    </source>
</evidence>
<gene>
    <name evidence="4" type="ORF">BpHYR1_010521</name>
</gene>
<comment type="caution">
    <text evidence="4">The sequence shown here is derived from an EMBL/GenBank/DDBJ whole genome shotgun (WGS) entry which is preliminary data.</text>
</comment>
<protein>
    <recommendedName>
        <fullName evidence="1">G patch domain-containing protein 4</fullName>
    </recommendedName>
</protein>
<evidence type="ECO:0000313" key="4">
    <source>
        <dbReference type="EMBL" id="RNA01009.1"/>
    </source>
</evidence>
<feature type="region of interest" description="Disordered" evidence="2">
    <location>
        <begin position="181"/>
        <end position="219"/>
    </location>
</feature>
<keyword evidence="5" id="KW-1185">Reference proteome</keyword>
<dbReference type="InterPro" id="IPR000467">
    <property type="entry name" value="G_patch_dom"/>
</dbReference>
<evidence type="ECO:0000313" key="5">
    <source>
        <dbReference type="Proteomes" id="UP000276133"/>
    </source>
</evidence>
<dbReference type="GO" id="GO:0005730">
    <property type="term" value="C:nucleolus"/>
    <property type="evidence" value="ECO:0007669"/>
    <property type="project" value="TreeGrafter"/>
</dbReference>
<dbReference type="OrthoDB" id="10019757at2759"/>
<dbReference type="STRING" id="10195.A0A3M7PQ18"/>
<dbReference type="SMART" id="SM00443">
    <property type="entry name" value="G_patch"/>
    <property type="match status" value="1"/>
</dbReference>
<sequence>MKNFSSKFAENQLKKFGWKEGDGLGRDNQGKSAPIKVSFKFDTAGVGFNLSEQFTNNWWENLYDSTSKGLEDAEQRIGKEEKPTVAMNRKEYFYSRFHQETVLVSGQEIKIDPKSEEKKEEKKEEKNCQVKNVTDEDLYKLCKGRTAHKGARHGIKMSAKLARIEEQERLLAEKMLAKLDSVDKKRKEQDSIDQEEYDADKKIRIKKKKKKSKNCDFNE</sequence>
<dbReference type="InterPro" id="IPR050656">
    <property type="entry name" value="PINX1"/>
</dbReference>
<dbReference type="Pfam" id="PF01585">
    <property type="entry name" value="G-patch"/>
    <property type="match status" value="1"/>
</dbReference>
<dbReference type="EMBL" id="REGN01009509">
    <property type="protein sequence ID" value="RNA01009.1"/>
    <property type="molecule type" value="Genomic_DNA"/>
</dbReference>
<evidence type="ECO:0000259" key="3">
    <source>
        <dbReference type="PROSITE" id="PS50174"/>
    </source>
</evidence>
<accession>A0A3M7PQ18</accession>
<feature type="compositionally biased region" description="Basic and acidic residues" evidence="2">
    <location>
        <begin position="181"/>
        <end position="190"/>
    </location>
</feature>
<dbReference type="PANTHER" id="PTHR23149">
    <property type="entry name" value="G PATCH DOMAIN CONTAINING PROTEIN"/>
    <property type="match status" value="1"/>
</dbReference>
<reference evidence="4 5" key="1">
    <citation type="journal article" date="2018" name="Sci. Rep.">
        <title>Genomic signatures of local adaptation to the degree of environmental predictability in rotifers.</title>
        <authorList>
            <person name="Franch-Gras L."/>
            <person name="Hahn C."/>
            <person name="Garcia-Roger E.M."/>
            <person name="Carmona M.J."/>
            <person name="Serra M."/>
            <person name="Gomez A."/>
        </authorList>
    </citation>
    <scope>NUCLEOTIDE SEQUENCE [LARGE SCALE GENOMIC DNA]</scope>
    <source>
        <strain evidence="4">HYR1</strain>
    </source>
</reference>
<dbReference type="AlphaFoldDB" id="A0A3M7PQ18"/>
<dbReference type="GO" id="GO:0003676">
    <property type="term" value="F:nucleic acid binding"/>
    <property type="evidence" value="ECO:0007669"/>
    <property type="project" value="InterPro"/>
</dbReference>
<evidence type="ECO:0000256" key="1">
    <source>
        <dbReference type="ARBA" id="ARBA00040365"/>
    </source>
</evidence>
<dbReference type="PANTHER" id="PTHR23149:SF9">
    <property type="entry name" value="G PATCH DOMAIN-CONTAINING PROTEIN 4"/>
    <property type="match status" value="1"/>
</dbReference>
<organism evidence="4 5">
    <name type="scientific">Brachionus plicatilis</name>
    <name type="common">Marine rotifer</name>
    <name type="synonym">Brachionus muelleri</name>
    <dbReference type="NCBI Taxonomy" id="10195"/>
    <lineage>
        <taxon>Eukaryota</taxon>
        <taxon>Metazoa</taxon>
        <taxon>Spiralia</taxon>
        <taxon>Gnathifera</taxon>
        <taxon>Rotifera</taxon>
        <taxon>Eurotatoria</taxon>
        <taxon>Monogononta</taxon>
        <taxon>Pseudotrocha</taxon>
        <taxon>Ploima</taxon>
        <taxon>Brachionidae</taxon>
        <taxon>Brachionus</taxon>
    </lineage>
</organism>
<feature type="compositionally biased region" description="Basic residues" evidence="2">
    <location>
        <begin position="203"/>
        <end position="212"/>
    </location>
</feature>
<feature type="domain" description="G-patch" evidence="3">
    <location>
        <begin position="5"/>
        <end position="51"/>
    </location>
</feature>
<name>A0A3M7PQ18_BRAPC</name>
<dbReference type="Proteomes" id="UP000276133">
    <property type="component" value="Unassembled WGS sequence"/>
</dbReference>